<reference evidence="2" key="1">
    <citation type="submission" date="2022-01" db="EMBL/GenBank/DDBJ databases">
        <title>Genome Sequence Resource for Two Populations of Ditylenchus destructor, the Migratory Endoparasitic Phytonematode.</title>
        <authorList>
            <person name="Zhang H."/>
            <person name="Lin R."/>
            <person name="Xie B."/>
        </authorList>
    </citation>
    <scope>NUCLEOTIDE SEQUENCE</scope>
    <source>
        <strain evidence="2">BazhouSP</strain>
    </source>
</reference>
<evidence type="ECO:0000256" key="1">
    <source>
        <dbReference type="SAM" id="SignalP"/>
    </source>
</evidence>
<comment type="caution">
    <text evidence="2">The sequence shown here is derived from an EMBL/GenBank/DDBJ whole genome shotgun (WGS) entry which is preliminary data.</text>
</comment>
<proteinExistence type="predicted"/>
<gene>
    <name evidence="2" type="ORF">DdX_10487</name>
</gene>
<sequence>MDLAFYFIALCLMFTYTESALEKSAEEWYQLILPNPKNHLITLYSYVHNNIRDIYRHLLFVVDGPQISTKLGVKVSTDFELEKSKAATIGANLNVTEEDKKAVFRTLDIIVKLVNEIDSILAAHLKITDNQLIPVRRDDKDTPWLWQLYEMCRNLVRSVEDHLEPRLVKLINEILDKLDEQGWKMSESAEVWQFISNQYPKELPEWISTKLYKILFKELPNVRNALKILTNMHYQKNKPKFDDLLKKIPEANIFTNCAQGNGNFGILYALQLLEITQLVPSKKLDLHKIEGSYFVCFHNPGKYLHTTGYREEALTSKKHNYVSKVNTDPNYDMATRKAYDVVELELKNAHKFIETYQNPLMIAGKAPKESACLVELLDRVRETVTWGLENTVSRSKQEVDDFKECLKVRKEYESEVAAKKAKNETKMVCEIHAMGSQPDTKPPVEQDIVTAVSLDVVDIIKKHKADNSFISNLLKMMKNLPIIGGTQAKPKSTP</sequence>
<evidence type="ECO:0000313" key="2">
    <source>
        <dbReference type="EMBL" id="KAI1710788.1"/>
    </source>
</evidence>
<feature type="signal peptide" evidence="1">
    <location>
        <begin position="1"/>
        <end position="19"/>
    </location>
</feature>
<dbReference type="Proteomes" id="UP001201812">
    <property type="component" value="Unassembled WGS sequence"/>
</dbReference>
<keyword evidence="3" id="KW-1185">Reference proteome</keyword>
<protein>
    <submittedName>
        <fullName evidence="2">Uncharacterized protein</fullName>
    </submittedName>
</protein>
<dbReference type="EMBL" id="JAKKPZ010000024">
    <property type="protein sequence ID" value="KAI1710788.1"/>
    <property type="molecule type" value="Genomic_DNA"/>
</dbReference>
<evidence type="ECO:0000313" key="3">
    <source>
        <dbReference type="Proteomes" id="UP001201812"/>
    </source>
</evidence>
<name>A0AAD4R5E6_9BILA</name>
<feature type="chain" id="PRO_5042102638" evidence="1">
    <location>
        <begin position="20"/>
        <end position="494"/>
    </location>
</feature>
<accession>A0AAD4R5E6</accession>
<keyword evidence="1" id="KW-0732">Signal</keyword>
<organism evidence="2 3">
    <name type="scientific">Ditylenchus destructor</name>
    <dbReference type="NCBI Taxonomy" id="166010"/>
    <lineage>
        <taxon>Eukaryota</taxon>
        <taxon>Metazoa</taxon>
        <taxon>Ecdysozoa</taxon>
        <taxon>Nematoda</taxon>
        <taxon>Chromadorea</taxon>
        <taxon>Rhabditida</taxon>
        <taxon>Tylenchina</taxon>
        <taxon>Tylenchomorpha</taxon>
        <taxon>Sphaerularioidea</taxon>
        <taxon>Anguinidae</taxon>
        <taxon>Anguininae</taxon>
        <taxon>Ditylenchus</taxon>
    </lineage>
</organism>
<dbReference type="AlphaFoldDB" id="A0AAD4R5E6"/>